<dbReference type="AlphaFoldDB" id="A0AAV4YDI1"/>
<dbReference type="Proteomes" id="UP001054945">
    <property type="component" value="Unassembled WGS sequence"/>
</dbReference>
<sequence length="164" mass="18000">MSREQIFNTFRKGAHDTLSHQDIVKSEVGFLTFPFEGSSSRKSFPVMERDCNSDLLPSVLKNKGLDFGRSNTGGHTPFNSPVFPLLRRALRSPSGPVGGFESALSPSSKLEPLFPHTGKIGSLTSTFRKVGGESLQSSCLRKSDREKLFPKSDAPARILEAKIF</sequence>
<name>A0AAV4YDI1_CAEEX</name>
<accession>A0AAV4YDI1</accession>
<keyword evidence="2" id="KW-1185">Reference proteome</keyword>
<gene>
    <name evidence="1" type="ORF">CEXT_582681</name>
</gene>
<reference evidence="1 2" key="1">
    <citation type="submission" date="2021-06" db="EMBL/GenBank/DDBJ databases">
        <title>Caerostris extrusa draft genome.</title>
        <authorList>
            <person name="Kono N."/>
            <person name="Arakawa K."/>
        </authorList>
    </citation>
    <scope>NUCLEOTIDE SEQUENCE [LARGE SCALE GENOMIC DNA]</scope>
</reference>
<dbReference type="EMBL" id="BPLR01019195">
    <property type="protein sequence ID" value="GIZ05048.1"/>
    <property type="molecule type" value="Genomic_DNA"/>
</dbReference>
<evidence type="ECO:0000313" key="2">
    <source>
        <dbReference type="Proteomes" id="UP001054945"/>
    </source>
</evidence>
<comment type="caution">
    <text evidence="1">The sequence shown here is derived from an EMBL/GenBank/DDBJ whole genome shotgun (WGS) entry which is preliminary data.</text>
</comment>
<proteinExistence type="predicted"/>
<protein>
    <submittedName>
        <fullName evidence="1">Uncharacterized protein</fullName>
    </submittedName>
</protein>
<evidence type="ECO:0000313" key="1">
    <source>
        <dbReference type="EMBL" id="GIZ05048.1"/>
    </source>
</evidence>
<organism evidence="1 2">
    <name type="scientific">Caerostris extrusa</name>
    <name type="common">Bark spider</name>
    <name type="synonym">Caerostris bankana</name>
    <dbReference type="NCBI Taxonomy" id="172846"/>
    <lineage>
        <taxon>Eukaryota</taxon>
        <taxon>Metazoa</taxon>
        <taxon>Ecdysozoa</taxon>
        <taxon>Arthropoda</taxon>
        <taxon>Chelicerata</taxon>
        <taxon>Arachnida</taxon>
        <taxon>Araneae</taxon>
        <taxon>Araneomorphae</taxon>
        <taxon>Entelegynae</taxon>
        <taxon>Araneoidea</taxon>
        <taxon>Araneidae</taxon>
        <taxon>Caerostris</taxon>
    </lineage>
</organism>